<dbReference type="GO" id="GO:0005912">
    <property type="term" value="C:adherens junction"/>
    <property type="evidence" value="ECO:0007669"/>
    <property type="project" value="UniProtKB-SubCell"/>
</dbReference>
<dbReference type="GO" id="GO:0051015">
    <property type="term" value="F:actin filament binding"/>
    <property type="evidence" value="ECO:0007669"/>
    <property type="project" value="InterPro"/>
</dbReference>
<dbReference type="GO" id="GO:0002102">
    <property type="term" value="C:podosome"/>
    <property type="evidence" value="ECO:0007669"/>
    <property type="project" value="UniProtKB-SubCell"/>
</dbReference>
<dbReference type="SUPFAM" id="SSF47220">
    <property type="entry name" value="alpha-catenin/vinculin-like"/>
    <property type="match status" value="1"/>
</dbReference>
<feature type="compositionally biased region" description="Gly residues" evidence="10">
    <location>
        <begin position="68"/>
        <end position="80"/>
    </location>
</feature>
<evidence type="ECO:0000256" key="4">
    <source>
        <dbReference type="ARBA" id="ARBA00004536"/>
    </source>
</evidence>
<evidence type="ECO:0000256" key="3">
    <source>
        <dbReference type="ARBA" id="ARBA00004496"/>
    </source>
</evidence>
<evidence type="ECO:0000256" key="1">
    <source>
        <dbReference type="ARBA" id="ARBA00004188"/>
    </source>
</evidence>
<comment type="subcellular location">
    <subcellularLocation>
        <location evidence="4">Cell junction</location>
        <location evidence="4">Adherens junction</location>
    </subcellularLocation>
    <subcellularLocation>
        <location evidence="2">Cell membrane</location>
        <location evidence="2">Sarcolemma</location>
        <topology evidence="2">Peripheral membrane protein</topology>
        <orientation evidence="2">Cytoplasmic side</orientation>
    </subcellularLocation>
    <subcellularLocation>
        <location evidence="1">Cell projection</location>
        <location evidence="1">Podosome</location>
    </subcellularLocation>
    <subcellularLocation>
        <location evidence="3">Cytoplasm</location>
    </subcellularLocation>
</comment>
<evidence type="ECO:0000256" key="6">
    <source>
        <dbReference type="ARBA" id="ARBA00014125"/>
    </source>
</evidence>
<keyword evidence="7" id="KW-0963">Cytoplasm</keyword>
<accession>A0A8C6VJ17</accession>
<dbReference type="InterPro" id="IPR017997">
    <property type="entry name" value="Vinculin"/>
</dbReference>
<dbReference type="PANTHER" id="PTHR46180">
    <property type="entry name" value="VINCULIN"/>
    <property type="match status" value="1"/>
</dbReference>
<dbReference type="AlphaFoldDB" id="A0A8C6VJ17"/>
<evidence type="ECO:0000256" key="9">
    <source>
        <dbReference type="ARBA" id="ARBA00033411"/>
    </source>
</evidence>
<protein>
    <recommendedName>
        <fullName evidence="6">Vinculin</fullName>
    </recommendedName>
    <alternativeName>
        <fullName evidence="9">Metavinculin</fullName>
    </alternativeName>
</protein>
<evidence type="ECO:0000256" key="5">
    <source>
        <dbReference type="ARBA" id="ARBA00008376"/>
    </source>
</evidence>
<keyword evidence="8" id="KW-0009">Actin-binding</keyword>
<name>A0A8C6VJ17_NAJNA</name>
<proteinExistence type="inferred from homology"/>
<reference evidence="11" key="1">
    <citation type="submission" date="2025-08" db="UniProtKB">
        <authorList>
            <consortium name="Ensembl"/>
        </authorList>
    </citation>
    <scope>IDENTIFICATION</scope>
</reference>
<evidence type="ECO:0000313" key="11">
    <source>
        <dbReference type="Ensembl" id="ENSNNAP00000004778.1"/>
    </source>
</evidence>
<dbReference type="InterPro" id="IPR036723">
    <property type="entry name" value="Alpha-catenin/vinculin-like_sf"/>
</dbReference>
<dbReference type="Pfam" id="PF01044">
    <property type="entry name" value="Vinculin"/>
    <property type="match status" value="1"/>
</dbReference>
<evidence type="ECO:0000256" key="8">
    <source>
        <dbReference type="ARBA" id="ARBA00023203"/>
    </source>
</evidence>
<reference evidence="11" key="2">
    <citation type="submission" date="2025-09" db="UniProtKB">
        <authorList>
            <consortium name="Ensembl"/>
        </authorList>
    </citation>
    <scope>IDENTIFICATION</scope>
</reference>
<dbReference type="GeneTree" id="ENSGT01030000234543"/>
<evidence type="ECO:0000256" key="7">
    <source>
        <dbReference type="ARBA" id="ARBA00022490"/>
    </source>
</evidence>
<evidence type="ECO:0000256" key="2">
    <source>
        <dbReference type="ARBA" id="ARBA00004278"/>
    </source>
</evidence>
<dbReference type="InterPro" id="IPR006077">
    <property type="entry name" value="Vinculin/catenin"/>
</dbReference>
<organism evidence="11 12">
    <name type="scientific">Naja naja</name>
    <name type="common">Indian cobra</name>
    <dbReference type="NCBI Taxonomy" id="35670"/>
    <lineage>
        <taxon>Eukaryota</taxon>
        <taxon>Metazoa</taxon>
        <taxon>Chordata</taxon>
        <taxon>Craniata</taxon>
        <taxon>Vertebrata</taxon>
        <taxon>Euteleostomi</taxon>
        <taxon>Lepidosauria</taxon>
        <taxon>Squamata</taxon>
        <taxon>Bifurcata</taxon>
        <taxon>Unidentata</taxon>
        <taxon>Episquamata</taxon>
        <taxon>Toxicofera</taxon>
        <taxon>Serpentes</taxon>
        <taxon>Colubroidea</taxon>
        <taxon>Elapidae</taxon>
        <taxon>Elapinae</taxon>
        <taxon>Naja</taxon>
    </lineage>
</organism>
<evidence type="ECO:0000313" key="12">
    <source>
        <dbReference type="Proteomes" id="UP000694559"/>
    </source>
</evidence>
<sequence>MPVFHTRTIESILEPVAQQISHLVIMHEEGEVDGKAIPDLTGPVAAVRDAVSNLVRVSRGARLRGGGREGPGSERGGSGGRTPPPRRSCPGGCFCNGLGQGVSSLGHFKPGGLHFPESPQPANLGVAPTLATLNLEDFQLPEFPQPAKLGVASAMVLGQGLQPWPL</sequence>
<dbReference type="Proteomes" id="UP000694559">
    <property type="component" value="Unplaced"/>
</dbReference>
<dbReference type="Ensembl" id="ENSNNAT00000004996.1">
    <property type="protein sequence ID" value="ENSNNAP00000004778.1"/>
    <property type="gene ID" value="ENSNNAG00000003212.1"/>
</dbReference>
<dbReference type="OrthoDB" id="29742at2759"/>
<comment type="similarity">
    <text evidence="5">Belongs to the vinculin/alpha-catenin family.</text>
</comment>
<keyword evidence="12" id="KW-1185">Reference proteome</keyword>
<feature type="region of interest" description="Disordered" evidence="10">
    <location>
        <begin position="60"/>
        <end position="86"/>
    </location>
</feature>
<evidence type="ECO:0000256" key="10">
    <source>
        <dbReference type="SAM" id="MobiDB-lite"/>
    </source>
</evidence>
<dbReference type="GO" id="GO:0005737">
    <property type="term" value="C:cytoplasm"/>
    <property type="evidence" value="ECO:0007669"/>
    <property type="project" value="UniProtKB-SubCell"/>
</dbReference>
<dbReference type="Gene3D" id="1.20.120.230">
    <property type="entry name" value="Alpha-catenin/vinculin-like"/>
    <property type="match status" value="1"/>
</dbReference>
<dbReference type="GO" id="GO:0042383">
    <property type="term" value="C:sarcolemma"/>
    <property type="evidence" value="ECO:0007669"/>
    <property type="project" value="UniProtKB-SubCell"/>
</dbReference>
<dbReference type="GO" id="GO:0007155">
    <property type="term" value="P:cell adhesion"/>
    <property type="evidence" value="ECO:0007669"/>
    <property type="project" value="InterPro"/>
</dbReference>